<proteinExistence type="predicted"/>
<dbReference type="Pfam" id="PF08268">
    <property type="entry name" value="FBA_3"/>
    <property type="match status" value="1"/>
</dbReference>
<dbReference type="PANTHER" id="PTHR31672:SF13">
    <property type="entry name" value="F-BOX PROTEIN CPR30-LIKE"/>
    <property type="match status" value="1"/>
</dbReference>
<dbReference type="SUPFAM" id="SSF81383">
    <property type="entry name" value="F-box domain"/>
    <property type="match status" value="1"/>
</dbReference>
<dbReference type="InterPro" id="IPR036047">
    <property type="entry name" value="F-box-like_dom_sf"/>
</dbReference>
<organism evidence="2 3">
    <name type="scientific">Daucus carota subsp. sativus</name>
    <name type="common">Carrot</name>
    <dbReference type="NCBI Taxonomy" id="79200"/>
    <lineage>
        <taxon>Eukaryota</taxon>
        <taxon>Viridiplantae</taxon>
        <taxon>Streptophyta</taxon>
        <taxon>Embryophyta</taxon>
        <taxon>Tracheophyta</taxon>
        <taxon>Spermatophyta</taxon>
        <taxon>Magnoliopsida</taxon>
        <taxon>eudicotyledons</taxon>
        <taxon>Gunneridae</taxon>
        <taxon>Pentapetalae</taxon>
        <taxon>asterids</taxon>
        <taxon>campanulids</taxon>
        <taxon>Apiales</taxon>
        <taxon>Apiaceae</taxon>
        <taxon>Apioideae</taxon>
        <taxon>Scandiceae</taxon>
        <taxon>Daucinae</taxon>
        <taxon>Daucus</taxon>
        <taxon>Daucus sect. Daucus</taxon>
    </lineage>
</organism>
<dbReference type="InterPro" id="IPR013187">
    <property type="entry name" value="F-box-assoc_dom_typ3"/>
</dbReference>
<reference evidence="2" key="1">
    <citation type="journal article" date="2016" name="Nat. Genet.">
        <title>A high-quality carrot genome assembly provides new insights into carotenoid accumulation and asterid genome evolution.</title>
        <authorList>
            <person name="Iorizzo M."/>
            <person name="Ellison S."/>
            <person name="Senalik D."/>
            <person name="Zeng P."/>
            <person name="Satapoomin P."/>
            <person name="Huang J."/>
            <person name="Bowman M."/>
            <person name="Iovene M."/>
            <person name="Sanseverino W."/>
            <person name="Cavagnaro P."/>
            <person name="Yildiz M."/>
            <person name="Macko-Podgorni A."/>
            <person name="Moranska E."/>
            <person name="Grzebelus E."/>
            <person name="Grzebelus D."/>
            <person name="Ashrafi H."/>
            <person name="Zheng Z."/>
            <person name="Cheng S."/>
            <person name="Spooner D."/>
            <person name="Van Deynze A."/>
            <person name="Simon P."/>
        </authorList>
    </citation>
    <scope>NUCLEOTIDE SEQUENCE</scope>
    <source>
        <tissue evidence="2">Leaf</tissue>
    </source>
</reference>
<dbReference type="KEGG" id="dcr:108220299"/>
<dbReference type="InterPro" id="IPR017451">
    <property type="entry name" value="F-box-assoc_interact_dom"/>
</dbReference>
<accession>A0AAF1B2N2</accession>
<reference evidence="2" key="2">
    <citation type="submission" date="2022-03" db="EMBL/GenBank/DDBJ databases">
        <title>Draft title - Genomic analysis of global carrot germplasm unveils the trajectory of domestication and the origin of high carotenoid orange carrot.</title>
        <authorList>
            <person name="Iorizzo M."/>
            <person name="Ellison S."/>
            <person name="Senalik D."/>
            <person name="Macko-Podgorni A."/>
            <person name="Grzebelus D."/>
            <person name="Bostan H."/>
            <person name="Rolling W."/>
            <person name="Curaba J."/>
            <person name="Simon P."/>
        </authorList>
    </citation>
    <scope>NUCLEOTIDE SEQUENCE</scope>
    <source>
        <tissue evidence="2">Leaf</tissue>
    </source>
</reference>
<keyword evidence="3" id="KW-1185">Reference proteome</keyword>
<dbReference type="AlphaFoldDB" id="A0AAF1B2N2"/>
<dbReference type="EMBL" id="CP093347">
    <property type="protein sequence ID" value="WOH01702.1"/>
    <property type="molecule type" value="Genomic_DNA"/>
</dbReference>
<dbReference type="Proteomes" id="UP000077755">
    <property type="component" value="Chromosome 5"/>
</dbReference>
<feature type="domain" description="F-box" evidence="1">
    <location>
        <begin position="2"/>
        <end position="48"/>
    </location>
</feature>
<protein>
    <recommendedName>
        <fullName evidence="1">F-box domain-containing protein</fullName>
    </recommendedName>
</protein>
<dbReference type="InterPro" id="IPR001810">
    <property type="entry name" value="F-box_dom"/>
</dbReference>
<gene>
    <name evidence="2" type="ORF">DCAR_0521087</name>
</gene>
<dbReference type="Gene3D" id="1.20.1280.50">
    <property type="match status" value="1"/>
</dbReference>
<evidence type="ECO:0000313" key="3">
    <source>
        <dbReference type="Proteomes" id="UP000077755"/>
    </source>
</evidence>
<dbReference type="NCBIfam" id="TIGR01640">
    <property type="entry name" value="F_box_assoc_1"/>
    <property type="match status" value="1"/>
</dbReference>
<dbReference type="SUPFAM" id="SSF50965">
    <property type="entry name" value="Galactose oxidase, central domain"/>
    <property type="match status" value="1"/>
</dbReference>
<dbReference type="InterPro" id="IPR050796">
    <property type="entry name" value="SCF_F-box_component"/>
</dbReference>
<name>A0AAF1B2N2_DAUCS</name>
<sequence length="370" mass="41563">MAKSLDDCPEEVVTKTLLRLEVKSLLLCKSVSKTWLSIISDHNFVRSHLSRAVVASSSNPTLLIIKNLHRDYGTIDANVQQQSRGQLMELNVPDFPIRVNYLILPDALEVYSVVGSCNGIICLNCVVRNFLALWNPATRQCKEIYGPFQEPFENNVGFGYDSVSNDYKIIKIVEKTGSVDIPVVLVYSTNATCWTQLKVPILKNEKVCGKNIIFMSGVVYCALNNKLFLVDLHKEVVGLVPFPKSTGQRGSEIMDFNGSVACVFFDNGSGANLWTLDDVSGKMCWTKKFSLETNNIWLSCYLGAGKFYGKVLCQNDQVLYDYEKKIVKFYQIHGRINSFVALKYIETLVSLDGFKQVEKIQISHPHGKTI</sequence>
<dbReference type="PANTHER" id="PTHR31672">
    <property type="entry name" value="BNACNNG10540D PROTEIN"/>
    <property type="match status" value="1"/>
</dbReference>
<dbReference type="InterPro" id="IPR011043">
    <property type="entry name" value="Gal_Oxase/kelch_b-propeller"/>
</dbReference>
<evidence type="ECO:0000259" key="1">
    <source>
        <dbReference type="PROSITE" id="PS50181"/>
    </source>
</evidence>
<dbReference type="Pfam" id="PF00646">
    <property type="entry name" value="F-box"/>
    <property type="match status" value="1"/>
</dbReference>
<evidence type="ECO:0000313" key="2">
    <source>
        <dbReference type="EMBL" id="WOH01702.1"/>
    </source>
</evidence>
<dbReference type="PROSITE" id="PS50181">
    <property type="entry name" value="FBOX"/>
    <property type="match status" value="1"/>
</dbReference>